<evidence type="ECO:0000313" key="2">
    <source>
        <dbReference type="EMBL" id="CAD8894695.1"/>
    </source>
</evidence>
<dbReference type="AlphaFoldDB" id="A0A7S1BQE0"/>
<name>A0A7S1BQE0_9STRA</name>
<dbReference type="EMBL" id="HBFR01030164">
    <property type="protein sequence ID" value="CAD8894695.1"/>
    <property type="molecule type" value="Transcribed_RNA"/>
</dbReference>
<feature type="transmembrane region" description="Helical" evidence="1">
    <location>
        <begin position="65"/>
        <end position="82"/>
    </location>
</feature>
<organism evidence="2">
    <name type="scientific">Corethron hystrix</name>
    <dbReference type="NCBI Taxonomy" id="216773"/>
    <lineage>
        <taxon>Eukaryota</taxon>
        <taxon>Sar</taxon>
        <taxon>Stramenopiles</taxon>
        <taxon>Ochrophyta</taxon>
        <taxon>Bacillariophyta</taxon>
        <taxon>Coscinodiscophyceae</taxon>
        <taxon>Corethrophycidae</taxon>
        <taxon>Corethrales</taxon>
        <taxon>Corethraceae</taxon>
        <taxon>Corethron</taxon>
    </lineage>
</organism>
<feature type="transmembrane region" description="Helical" evidence="1">
    <location>
        <begin position="94"/>
        <end position="112"/>
    </location>
</feature>
<sequence>MGSAYARIIGEGGEEEEDEAGEGLSAGDLLCYSSGSFMVFTAMINLINKDPVGENAPELSSLNRGIIRSMAGFAIWSLAFFISDEDESKSDRAAIIVPVLALVATSIEVWAVKSLKVAI</sequence>
<proteinExistence type="predicted"/>
<keyword evidence="1" id="KW-1133">Transmembrane helix</keyword>
<keyword evidence="1" id="KW-0472">Membrane</keyword>
<reference evidence="2" key="1">
    <citation type="submission" date="2021-01" db="EMBL/GenBank/DDBJ databases">
        <authorList>
            <person name="Corre E."/>
            <person name="Pelletier E."/>
            <person name="Niang G."/>
            <person name="Scheremetjew M."/>
            <person name="Finn R."/>
            <person name="Kale V."/>
            <person name="Holt S."/>
            <person name="Cochrane G."/>
            <person name="Meng A."/>
            <person name="Brown T."/>
            <person name="Cohen L."/>
        </authorList>
    </citation>
    <scope>NUCLEOTIDE SEQUENCE</scope>
    <source>
        <strain evidence="2">308</strain>
    </source>
</reference>
<accession>A0A7S1BQE0</accession>
<evidence type="ECO:0000256" key="1">
    <source>
        <dbReference type="SAM" id="Phobius"/>
    </source>
</evidence>
<keyword evidence="1" id="KW-0812">Transmembrane</keyword>
<protein>
    <submittedName>
        <fullName evidence="2">Uncharacterized protein</fullName>
    </submittedName>
</protein>
<gene>
    <name evidence="2" type="ORF">CHYS00102_LOCUS21909</name>
</gene>